<organism evidence="1 2">
    <name type="scientific">Chaetomium tenue</name>
    <dbReference type="NCBI Taxonomy" id="1854479"/>
    <lineage>
        <taxon>Eukaryota</taxon>
        <taxon>Fungi</taxon>
        <taxon>Dikarya</taxon>
        <taxon>Ascomycota</taxon>
        <taxon>Pezizomycotina</taxon>
        <taxon>Sordariomycetes</taxon>
        <taxon>Sordariomycetidae</taxon>
        <taxon>Sordariales</taxon>
        <taxon>Chaetomiaceae</taxon>
        <taxon>Chaetomium</taxon>
    </lineage>
</organism>
<dbReference type="EMBL" id="JAGIZQ010000004">
    <property type="protein sequence ID" value="KAH6631246.1"/>
    <property type="molecule type" value="Genomic_DNA"/>
</dbReference>
<evidence type="ECO:0000313" key="1">
    <source>
        <dbReference type="EMBL" id="KAH6631246.1"/>
    </source>
</evidence>
<keyword evidence="2" id="KW-1185">Reference proteome</keyword>
<sequence length="488" mass="55028">MASPCKMKGALPVSEKAARELEELLVRIVAQDSLTAASDTPMTEAPSTFEGEELEKAQLERAIEESRLEASWIQLRRQYDGQREEFEIQQAIAASLMEATTTRHRRRNRGHNDEAAKVQQASEASLRATTNKRPPPREFDRHKRVKTGEFYVESYTETTTIPSYRDILLKEATNTRPHRRERDRQDRGQPQQASVASLRKTTPRPHRDRKRDRMRETTNKRPRHTREISTAATNKQTRPRHNEGHSPVIPRPSIQTTVTRTLVLPIHLAHPRPRQEARVAGDRPNATGGPTDRTQTVDPRGERTRIANPRPVQTRPVDPRPVDPRPDRTLTAGRPTERPRPVDPPPDRAPVTIHHPANRPRNADCPPNQTAGKSINHPLGIPRPAQNPIPEPKRDLEVQVPPTAAQIYRWLRTREGPRPVARCFGACPLKLVFRGLQSDNGRREPSIILGCGHVVGGKCFSDLIDFARTEGEEAPCPHCLKIPTTAAV</sequence>
<evidence type="ECO:0000313" key="2">
    <source>
        <dbReference type="Proteomes" id="UP000724584"/>
    </source>
</evidence>
<proteinExistence type="predicted"/>
<reference evidence="1 2" key="1">
    <citation type="journal article" date="2021" name="Nat. Commun.">
        <title>Genetic determinants of endophytism in the Arabidopsis root mycobiome.</title>
        <authorList>
            <person name="Mesny F."/>
            <person name="Miyauchi S."/>
            <person name="Thiergart T."/>
            <person name="Pickel B."/>
            <person name="Atanasova L."/>
            <person name="Karlsson M."/>
            <person name="Huettel B."/>
            <person name="Barry K.W."/>
            <person name="Haridas S."/>
            <person name="Chen C."/>
            <person name="Bauer D."/>
            <person name="Andreopoulos W."/>
            <person name="Pangilinan J."/>
            <person name="LaButti K."/>
            <person name="Riley R."/>
            <person name="Lipzen A."/>
            <person name="Clum A."/>
            <person name="Drula E."/>
            <person name="Henrissat B."/>
            <person name="Kohler A."/>
            <person name="Grigoriev I.V."/>
            <person name="Martin F.M."/>
            <person name="Hacquard S."/>
        </authorList>
    </citation>
    <scope>NUCLEOTIDE SEQUENCE [LARGE SCALE GENOMIC DNA]</scope>
    <source>
        <strain evidence="1 2">MPI-SDFR-AT-0079</strain>
    </source>
</reference>
<comment type="caution">
    <text evidence="1">The sequence shown here is derived from an EMBL/GenBank/DDBJ whole genome shotgun (WGS) entry which is preliminary data.</text>
</comment>
<accession>A0ACB7P4Z5</accession>
<gene>
    <name evidence="1" type="ORF">F5144DRAFT_620400</name>
</gene>
<name>A0ACB7P4Z5_9PEZI</name>
<dbReference type="Proteomes" id="UP000724584">
    <property type="component" value="Unassembled WGS sequence"/>
</dbReference>
<protein>
    <submittedName>
        <fullName evidence="1">Uncharacterized protein</fullName>
    </submittedName>
</protein>